<reference evidence="2" key="1">
    <citation type="submission" date="2025-08" db="UniProtKB">
        <authorList>
            <consortium name="RefSeq"/>
        </authorList>
    </citation>
    <scope>IDENTIFICATION</scope>
    <source>
        <tissue evidence="2">Whole organism</tissue>
    </source>
</reference>
<evidence type="ECO:0000313" key="1">
    <source>
        <dbReference type="Proteomes" id="UP000504606"/>
    </source>
</evidence>
<dbReference type="KEGG" id="foc:127750511"/>
<gene>
    <name evidence="2" type="primary">LOC127750511</name>
</gene>
<dbReference type="OrthoDB" id="10048659at2759"/>
<dbReference type="PANTHER" id="PTHR31912:SF36">
    <property type="entry name" value="C2H2-TYPE DOMAIN-CONTAINING PROTEIN"/>
    <property type="match status" value="1"/>
</dbReference>
<evidence type="ECO:0000313" key="2">
    <source>
        <dbReference type="RefSeq" id="XP_052128324.1"/>
    </source>
</evidence>
<dbReference type="RefSeq" id="XP_052128324.1">
    <property type="nucleotide sequence ID" value="XM_052272364.1"/>
</dbReference>
<dbReference type="GeneID" id="127750511"/>
<organism evidence="1 2">
    <name type="scientific">Frankliniella occidentalis</name>
    <name type="common">Western flower thrips</name>
    <name type="synonym">Euthrips occidentalis</name>
    <dbReference type="NCBI Taxonomy" id="133901"/>
    <lineage>
        <taxon>Eukaryota</taxon>
        <taxon>Metazoa</taxon>
        <taxon>Ecdysozoa</taxon>
        <taxon>Arthropoda</taxon>
        <taxon>Hexapoda</taxon>
        <taxon>Insecta</taxon>
        <taxon>Pterygota</taxon>
        <taxon>Neoptera</taxon>
        <taxon>Paraneoptera</taxon>
        <taxon>Thysanoptera</taxon>
        <taxon>Terebrantia</taxon>
        <taxon>Thripoidea</taxon>
        <taxon>Thripidae</taxon>
        <taxon>Frankliniella</taxon>
    </lineage>
</organism>
<sequence length="485" mass="55523">MTTMWSRCAGFDRLQANKIVKCCASTDDIFLALVFNPDYRCFSDDKAFGPLISQLKALEENGIIVETPDGPKKVFFVSSLLLGDNMGLNSVGGFAESFSAGYYCRFCKTHKTVANTQSVENAESLRTKENYEEDLAVNNVELTGVKKNCALNSLPSFHITENYSVDIFHDFNEGICHYVLIHVLKHCTKAPYPGGDPRYFSLGLLNHRMEFFKFGPCDSNKFPLLSDETCKRKKLKMSGSETLLFVKMFGILIGDKVPHEDEFWKLYLKLRELLDIVLSPSLSCHQSASFKVLVEEFNTMYTEVTNDTLKSKFHNLVHYPRILDESGPVSLTSTKHFERKHRSLTIPAHATQSRRYIEKTVAVSHQLTWCHKLKSRKFLLPETIYGPCSEVFLKDFQNKHFVDPLPNCYFSQSCLECNWVEYKRFKYKPGMVLILDGFDEHLHAYEVESTDNYGHVSPSKILEPLPLSIHFSVDCKKYVVLRHAL</sequence>
<keyword evidence="1" id="KW-1185">Reference proteome</keyword>
<dbReference type="PANTHER" id="PTHR31912">
    <property type="entry name" value="IP13529P"/>
    <property type="match status" value="1"/>
</dbReference>
<protein>
    <submittedName>
        <fullName evidence="2">Uncharacterized protein LOC127750511</fullName>
    </submittedName>
</protein>
<dbReference type="Proteomes" id="UP000504606">
    <property type="component" value="Unplaced"/>
</dbReference>
<dbReference type="AlphaFoldDB" id="A0A9C6XRD8"/>
<proteinExistence type="predicted"/>
<name>A0A9C6XRD8_FRAOC</name>
<accession>A0A9C6XRD8</accession>